<dbReference type="Pfam" id="PF00975">
    <property type="entry name" value="Thioesterase"/>
    <property type="match status" value="1"/>
</dbReference>
<keyword evidence="4" id="KW-1185">Reference proteome</keyword>
<evidence type="ECO:0000313" key="4">
    <source>
        <dbReference type="Proteomes" id="UP001054846"/>
    </source>
</evidence>
<dbReference type="RefSeq" id="WP_230843396.1">
    <property type="nucleotide sequence ID" value="NZ_CP063845.1"/>
</dbReference>
<proteinExistence type="inferred from homology"/>
<dbReference type="PANTHER" id="PTHR11487">
    <property type="entry name" value="THIOESTERASE"/>
    <property type="match status" value="1"/>
</dbReference>
<accession>A0ABY3PR42</accession>
<evidence type="ECO:0000313" key="3">
    <source>
        <dbReference type="EMBL" id="UFP96151.1"/>
    </source>
</evidence>
<dbReference type="InterPro" id="IPR012223">
    <property type="entry name" value="TEII"/>
</dbReference>
<protein>
    <submittedName>
        <fullName evidence="3">Thioesterase</fullName>
    </submittedName>
</protein>
<dbReference type="Gene3D" id="3.40.50.1820">
    <property type="entry name" value="alpha/beta hydrolase"/>
    <property type="match status" value="1"/>
</dbReference>
<name>A0ABY3PR42_9CYAN</name>
<organism evidence="3 4">
    <name type="scientific">Gloeobacter morelensis MG652769</name>
    <dbReference type="NCBI Taxonomy" id="2781736"/>
    <lineage>
        <taxon>Bacteria</taxon>
        <taxon>Bacillati</taxon>
        <taxon>Cyanobacteriota</taxon>
        <taxon>Cyanophyceae</taxon>
        <taxon>Gloeobacterales</taxon>
        <taxon>Gloeobacteraceae</taxon>
        <taxon>Gloeobacter</taxon>
        <taxon>Gloeobacter morelensis</taxon>
    </lineage>
</organism>
<feature type="domain" description="Thioesterase" evidence="2">
    <location>
        <begin position="22"/>
        <end position="242"/>
    </location>
</feature>
<dbReference type="EMBL" id="CP063845">
    <property type="protein sequence ID" value="UFP96151.1"/>
    <property type="molecule type" value="Genomic_DNA"/>
</dbReference>
<dbReference type="InterPro" id="IPR029058">
    <property type="entry name" value="AB_hydrolase_fold"/>
</dbReference>
<dbReference type="InterPro" id="IPR001031">
    <property type="entry name" value="Thioesterase"/>
</dbReference>
<dbReference type="SUPFAM" id="SSF53474">
    <property type="entry name" value="alpha/beta-Hydrolases"/>
    <property type="match status" value="1"/>
</dbReference>
<gene>
    <name evidence="3" type="ORF">ISF26_08075</name>
</gene>
<comment type="similarity">
    <text evidence="1">Belongs to the thioesterase family.</text>
</comment>
<reference evidence="3 4" key="1">
    <citation type="journal article" date="2021" name="Genome Biol. Evol.">
        <title>Complete Genome Sequencing of a Novel Gloeobacter Species from a Waterfall Cave in Mexico.</title>
        <authorList>
            <person name="Saw J.H."/>
            <person name="Cardona T."/>
            <person name="Montejano G."/>
        </authorList>
    </citation>
    <scope>NUCLEOTIDE SEQUENCE [LARGE SCALE GENOMIC DNA]</scope>
    <source>
        <strain evidence="3">MG652769</strain>
    </source>
</reference>
<evidence type="ECO:0000256" key="1">
    <source>
        <dbReference type="ARBA" id="ARBA00007169"/>
    </source>
</evidence>
<dbReference type="PANTHER" id="PTHR11487:SF0">
    <property type="entry name" value="S-ACYL FATTY ACID SYNTHASE THIOESTERASE, MEDIUM CHAIN"/>
    <property type="match status" value="1"/>
</dbReference>
<sequence length="250" mass="27513">MIPTVTDPWVVLHRPNPRAKLRLFCFPYAGSGAAVFRTWPAGLPETLEVCAIQYPGRENRLDEPACCDLKALVASLAAALPPYLDRPFAFFGHSMGALVGFELARALRRSGPGPVHLFASAAGAPQTPELQPLNALSDDGFLKRLCSLNGIPKEVLQNEELMQLMLPVLRADFTLYETYFYRNAAPLSCPISVFGGLQDGKVGCERLEAWRGQTSERFCLQMFPGDHFFLRSAQPLLLESIAEALQPHLG</sequence>
<evidence type="ECO:0000259" key="2">
    <source>
        <dbReference type="Pfam" id="PF00975"/>
    </source>
</evidence>
<dbReference type="Proteomes" id="UP001054846">
    <property type="component" value="Chromosome"/>
</dbReference>